<accession>A0ABU6VNU3</accession>
<dbReference type="Pfam" id="PF14510">
    <property type="entry name" value="ABC_trans_N"/>
    <property type="match status" value="1"/>
</dbReference>
<evidence type="ECO:0000313" key="4">
    <source>
        <dbReference type="Proteomes" id="UP001341840"/>
    </source>
</evidence>
<reference evidence="3 4" key="1">
    <citation type="journal article" date="2023" name="Plants (Basel)">
        <title>Bridging the Gap: Combining Genomics and Transcriptomics Approaches to Understand Stylosanthes scabra, an Orphan Legume from the Brazilian Caatinga.</title>
        <authorList>
            <person name="Ferreira-Neto J.R.C."/>
            <person name="da Silva M.D."/>
            <person name="Binneck E."/>
            <person name="de Melo N.F."/>
            <person name="da Silva R.H."/>
            <person name="de Melo A.L.T.M."/>
            <person name="Pandolfi V."/>
            <person name="Bustamante F.O."/>
            <person name="Brasileiro-Vidal A.C."/>
            <person name="Benko-Iseppon A.M."/>
        </authorList>
    </citation>
    <scope>NUCLEOTIDE SEQUENCE [LARGE SCALE GENOMIC DNA]</scope>
    <source>
        <tissue evidence="3">Leaves</tissue>
    </source>
</reference>
<dbReference type="EMBL" id="JASCZI010151838">
    <property type="protein sequence ID" value="MED6174627.1"/>
    <property type="molecule type" value="Genomic_DNA"/>
</dbReference>
<keyword evidence="4" id="KW-1185">Reference proteome</keyword>
<feature type="region of interest" description="Disordered" evidence="1">
    <location>
        <begin position="269"/>
        <end position="291"/>
    </location>
</feature>
<protein>
    <submittedName>
        <fullName evidence="3">Transcription factor</fullName>
    </submittedName>
</protein>
<sequence>MEGSDIYRASNILRTKSSSLWRNRTGGEVFSNEREEDDEEALKWASLEKLPTYNRLRKGLLTTSRGVANEIDITQLGFQDRQKLLDRLLKVAEEDNEKFLKKLRQRIDRVGIDIPTIEVRFEHLNVEAEAYVGSRAVPTFINFAINLVESALNFLHILPSEKKQVTILKDVNGIIKPGRMTLLLGPPSSGKTTLLLALAGKLDQSLKNLSQLLLSLNLQHSPLPENVAAPPENPAATMNAASSLVTRRAKPSSTVATLVTVSLSRVVTSTRSHGKTAATRRGGEATSEGTRRTIRHQLQSTPPLLLP</sequence>
<dbReference type="SUPFAM" id="SSF52540">
    <property type="entry name" value="P-loop containing nucleoside triphosphate hydrolases"/>
    <property type="match status" value="2"/>
</dbReference>
<organism evidence="3 4">
    <name type="scientific">Stylosanthes scabra</name>
    <dbReference type="NCBI Taxonomy" id="79078"/>
    <lineage>
        <taxon>Eukaryota</taxon>
        <taxon>Viridiplantae</taxon>
        <taxon>Streptophyta</taxon>
        <taxon>Embryophyta</taxon>
        <taxon>Tracheophyta</taxon>
        <taxon>Spermatophyta</taxon>
        <taxon>Magnoliopsida</taxon>
        <taxon>eudicotyledons</taxon>
        <taxon>Gunneridae</taxon>
        <taxon>Pentapetalae</taxon>
        <taxon>rosids</taxon>
        <taxon>fabids</taxon>
        <taxon>Fabales</taxon>
        <taxon>Fabaceae</taxon>
        <taxon>Papilionoideae</taxon>
        <taxon>50 kb inversion clade</taxon>
        <taxon>dalbergioids sensu lato</taxon>
        <taxon>Dalbergieae</taxon>
        <taxon>Pterocarpus clade</taxon>
        <taxon>Stylosanthes</taxon>
    </lineage>
</organism>
<gene>
    <name evidence="3" type="primary">PDR1_22</name>
    <name evidence="3" type="ORF">PIB30_070760</name>
</gene>
<dbReference type="Gene3D" id="3.40.50.300">
    <property type="entry name" value="P-loop containing nucleotide triphosphate hydrolases"/>
    <property type="match status" value="1"/>
</dbReference>
<evidence type="ECO:0000256" key="1">
    <source>
        <dbReference type="SAM" id="MobiDB-lite"/>
    </source>
</evidence>
<dbReference type="PANTHER" id="PTHR48040">
    <property type="entry name" value="PLEIOTROPIC DRUG RESISTANCE PROTEIN 1-LIKE ISOFORM X1"/>
    <property type="match status" value="1"/>
</dbReference>
<dbReference type="Proteomes" id="UP001341840">
    <property type="component" value="Unassembled WGS sequence"/>
</dbReference>
<comment type="caution">
    <text evidence="3">The sequence shown here is derived from an EMBL/GenBank/DDBJ whole genome shotgun (WGS) entry which is preliminary data.</text>
</comment>
<feature type="domain" description="Pleiotropic ABC efflux transporter N-terminal" evidence="2">
    <location>
        <begin position="93"/>
        <end position="143"/>
    </location>
</feature>
<dbReference type="InterPro" id="IPR027417">
    <property type="entry name" value="P-loop_NTPase"/>
</dbReference>
<proteinExistence type="predicted"/>
<evidence type="ECO:0000259" key="2">
    <source>
        <dbReference type="Pfam" id="PF14510"/>
    </source>
</evidence>
<evidence type="ECO:0000313" key="3">
    <source>
        <dbReference type="EMBL" id="MED6174627.1"/>
    </source>
</evidence>
<name>A0ABU6VNU3_9FABA</name>
<dbReference type="InterPro" id="IPR029481">
    <property type="entry name" value="ABC_trans_N"/>
</dbReference>
<dbReference type="PANTHER" id="PTHR48040:SF20">
    <property type="entry name" value="PLEIOTROPIC DRUG RESISTANCE PROTEIN 1"/>
    <property type="match status" value="1"/>
</dbReference>